<evidence type="ECO:0000256" key="5">
    <source>
        <dbReference type="ARBA" id="ARBA00023136"/>
    </source>
</evidence>
<comment type="similarity">
    <text evidence="2">Belongs to the CD225/Dispanin family.</text>
</comment>
<protein>
    <submittedName>
        <fullName evidence="9">Uncharacterized protein LOC100366796</fullName>
    </submittedName>
</protein>
<dbReference type="RefSeq" id="XP_006813308.1">
    <property type="nucleotide sequence ID" value="XM_006813245.1"/>
</dbReference>
<feature type="compositionally biased region" description="Basic and acidic residues" evidence="6">
    <location>
        <begin position="38"/>
        <end position="49"/>
    </location>
</feature>
<gene>
    <name evidence="9" type="primary">LOC100366796</name>
</gene>
<dbReference type="InterPro" id="IPR051423">
    <property type="entry name" value="CD225/Dispanin"/>
</dbReference>
<dbReference type="PANTHER" id="PTHR14948">
    <property type="entry name" value="NG5"/>
    <property type="match status" value="1"/>
</dbReference>
<sequence>MAGSKTDYNRFDDSVQEEAPPSPGLLRTESDGAQSVNTDHDVKRVRIDSTTEADTEYTDSANEKLLPQKGAKKGNQSVAKKQRRDPRQLRRPPPQEHDGPPALQEVYSAFGKSVTSRNYAVVTVSPPSSPTVKTLPYPRPTIPLEDPPPDYLCCSIFSCFFFCWIIGLFAIHQSWLSRQAAKAGDRMVAEESGRYALQLTWAGIFLGVILAILFVVVFVTPHFAKT</sequence>
<keyword evidence="3 7" id="KW-0812">Transmembrane</keyword>
<evidence type="ECO:0000256" key="3">
    <source>
        <dbReference type="ARBA" id="ARBA00022692"/>
    </source>
</evidence>
<evidence type="ECO:0000313" key="9">
    <source>
        <dbReference type="RefSeq" id="XP_006813308.1"/>
    </source>
</evidence>
<comment type="subcellular location">
    <subcellularLocation>
        <location evidence="1">Membrane</location>
    </subcellularLocation>
</comment>
<keyword evidence="4 7" id="KW-1133">Transmembrane helix</keyword>
<reference evidence="9" key="1">
    <citation type="submission" date="2025-08" db="UniProtKB">
        <authorList>
            <consortium name="RefSeq"/>
        </authorList>
    </citation>
    <scope>IDENTIFICATION</scope>
    <source>
        <tissue evidence="9">Testes</tissue>
    </source>
</reference>
<dbReference type="InterPro" id="IPR007593">
    <property type="entry name" value="CD225/Dispanin_fam"/>
</dbReference>
<evidence type="ECO:0000256" key="4">
    <source>
        <dbReference type="ARBA" id="ARBA00022989"/>
    </source>
</evidence>
<feature type="compositionally biased region" description="Basic and acidic residues" evidence="6">
    <location>
        <begin position="85"/>
        <end position="99"/>
    </location>
</feature>
<proteinExistence type="inferred from homology"/>
<keyword evidence="8" id="KW-1185">Reference proteome</keyword>
<evidence type="ECO:0000256" key="6">
    <source>
        <dbReference type="SAM" id="MobiDB-lite"/>
    </source>
</evidence>
<evidence type="ECO:0000256" key="2">
    <source>
        <dbReference type="ARBA" id="ARBA00006843"/>
    </source>
</evidence>
<dbReference type="Proteomes" id="UP000694865">
    <property type="component" value="Unplaced"/>
</dbReference>
<feature type="region of interest" description="Disordered" evidence="6">
    <location>
        <begin position="1"/>
        <end position="102"/>
    </location>
</feature>
<dbReference type="GeneID" id="100366796"/>
<keyword evidence="5 7" id="KW-0472">Membrane</keyword>
<feature type="transmembrane region" description="Helical" evidence="7">
    <location>
        <begin position="151"/>
        <end position="175"/>
    </location>
</feature>
<evidence type="ECO:0000313" key="8">
    <source>
        <dbReference type="Proteomes" id="UP000694865"/>
    </source>
</evidence>
<accession>A0ABM0LZW7</accession>
<evidence type="ECO:0000256" key="7">
    <source>
        <dbReference type="SAM" id="Phobius"/>
    </source>
</evidence>
<feature type="transmembrane region" description="Helical" evidence="7">
    <location>
        <begin position="195"/>
        <end position="219"/>
    </location>
</feature>
<dbReference type="Pfam" id="PF04505">
    <property type="entry name" value="CD225"/>
    <property type="match status" value="1"/>
</dbReference>
<evidence type="ECO:0000256" key="1">
    <source>
        <dbReference type="ARBA" id="ARBA00004370"/>
    </source>
</evidence>
<dbReference type="PANTHER" id="PTHR14948:SF25">
    <property type="entry name" value="DUF4190 DOMAIN-CONTAINING PROTEIN"/>
    <property type="match status" value="1"/>
</dbReference>
<organism evidence="8 9">
    <name type="scientific">Saccoglossus kowalevskii</name>
    <name type="common">Acorn worm</name>
    <dbReference type="NCBI Taxonomy" id="10224"/>
    <lineage>
        <taxon>Eukaryota</taxon>
        <taxon>Metazoa</taxon>
        <taxon>Hemichordata</taxon>
        <taxon>Enteropneusta</taxon>
        <taxon>Harrimaniidae</taxon>
        <taxon>Saccoglossus</taxon>
    </lineage>
</organism>
<name>A0ABM0LZW7_SACKO</name>